<dbReference type="InParanoid" id="Q22LN6"/>
<feature type="compositionally biased region" description="Polar residues" evidence="2">
    <location>
        <begin position="631"/>
        <end position="644"/>
    </location>
</feature>
<dbReference type="RefSeq" id="XP_976825.2">
    <property type="nucleotide sequence ID" value="XM_971732.3"/>
</dbReference>
<reference evidence="4" key="1">
    <citation type="journal article" date="2006" name="PLoS Biol.">
        <title>Macronuclear genome sequence of the ciliate Tetrahymena thermophila, a model eukaryote.</title>
        <authorList>
            <person name="Eisen J.A."/>
            <person name="Coyne R.S."/>
            <person name="Wu M."/>
            <person name="Wu D."/>
            <person name="Thiagarajan M."/>
            <person name="Wortman J.R."/>
            <person name="Badger J.H."/>
            <person name="Ren Q."/>
            <person name="Amedeo P."/>
            <person name="Jones K.M."/>
            <person name="Tallon L.J."/>
            <person name="Delcher A.L."/>
            <person name="Salzberg S.L."/>
            <person name="Silva J.C."/>
            <person name="Haas B.J."/>
            <person name="Majoros W.H."/>
            <person name="Farzad M."/>
            <person name="Carlton J.M."/>
            <person name="Smith R.K. Jr."/>
            <person name="Garg J."/>
            <person name="Pearlman R.E."/>
            <person name="Karrer K.M."/>
            <person name="Sun L."/>
            <person name="Manning G."/>
            <person name="Elde N.C."/>
            <person name="Turkewitz A.P."/>
            <person name="Asai D.J."/>
            <person name="Wilkes D.E."/>
            <person name="Wang Y."/>
            <person name="Cai H."/>
            <person name="Collins K."/>
            <person name="Stewart B.A."/>
            <person name="Lee S.R."/>
            <person name="Wilamowska K."/>
            <person name="Weinberg Z."/>
            <person name="Ruzzo W.L."/>
            <person name="Wloga D."/>
            <person name="Gaertig J."/>
            <person name="Frankel J."/>
            <person name="Tsao C.-C."/>
            <person name="Gorovsky M.A."/>
            <person name="Keeling P.J."/>
            <person name="Waller R.F."/>
            <person name="Patron N.J."/>
            <person name="Cherry J.M."/>
            <person name="Stover N.A."/>
            <person name="Krieger C.J."/>
            <person name="del Toro C."/>
            <person name="Ryder H.F."/>
            <person name="Williamson S.C."/>
            <person name="Barbeau R.A."/>
            <person name="Hamilton E.P."/>
            <person name="Orias E."/>
        </authorList>
    </citation>
    <scope>NUCLEOTIDE SEQUENCE [LARGE SCALE GENOMIC DNA]</scope>
    <source>
        <strain evidence="4">SB210</strain>
    </source>
</reference>
<feature type="compositionally biased region" description="Polar residues" evidence="2">
    <location>
        <begin position="194"/>
        <end position="211"/>
    </location>
</feature>
<keyword evidence="4" id="KW-1185">Reference proteome</keyword>
<feature type="coiled-coil region" evidence="1">
    <location>
        <begin position="333"/>
        <end position="381"/>
    </location>
</feature>
<keyword evidence="1" id="KW-0175">Coiled coil</keyword>
<evidence type="ECO:0000256" key="2">
    <source>
        <dbReference type="SAM" id="MobiDB-lite"/>
    </source>
</evidence>
<dbReference type="HOGENOM" id="CLU_356633_0_0_1"/>
<evidence type="ECO:0000313" key="4">
    <source>
        <dbReference type="Proteomes" id="UP000009168"/>
    </source>
</evidence>
<accession>Q22LN6</accession>
<evidence type="ECO:0000313" key="3">
    <source>
        <dbReference type="EMBL" id="EAR86230.2"/>
    </source>
</evidence>
<dbReference type="Gene3D" id="2.100.10.30">
    <property type="entry name" value="Jacalin-like lectin domain"/>
    <property type="match status" value="1"/>
</dbReference>
<feature type="compositionally biased region" description="Basic and acidic residues" evidence="2">
    <location>
        <begin position="602"/>
        <end position="613"/>
    </location>
</feature>
<feature type="region of interest" description="Disordered" evidence="2">
    <location>
        <begin position="164"/>
        <end position="211"/>
    </location>
</feature>
<dbReference type="EMBL" id="GG662861">
    <property type="protein sequence ID" value="EAR86230.2"/>
    <property type="molecule type" value="Genomic_DNA"/>
</dbReference>
<evidence type="ECO:0000256" key="1">
    <source>
        <dbReference type="SAM" id="Coils"/>
    </source>
</evidence>
<dbReference type="Proteomes" id="UP000009168">
    <property type="component" value="Unassembled WGS sequence"/>
</dbReference>
<sequence>MNRSITQSPGRYYVNNSKIEIQQPVHKTKYFSGKKDNSYNNAAPTFDEYDKWLEQEKAHKQLNIMNREVGELRSDKQALENEKKQKDFEIQKLLAEKEYLMRNATQNNGKLKDIKKSNIYNVQEENEKLRRELDDQKQKELQMQTMIQNQKQQIVDLESRYRNTNNHSTINGRPKPLLTEDDEEGAHPKKFGYSQGNYGNQSTRNNTPTNSFRLRKQKYMTPNKEYPQSTTNGLKIEEWQPRNFTPHDQTTERRRSLANNKSIFQDPSLNPTYLKTNEKTFKSFDTTALKEQFTKIQPFDYDTIMPGFDPNVASRDEMNQYIGILKKQFAIQERKYINEIENLRIKIQRIEIEKLEILDQSKQKELQAAECENKLKDREKELSLAYIRLKNPEQKLNNASNYSVNTLPLSRQDLQKNSRIQNIETLKGSLSSEDLMIIATHAKLSKITIWSSSDRIQGLTFQYTKPDGNTLEADNSYFFQRNYRYDTFAVQEEDTVQIIGKYNIKGVKYIQINNQKGPHKKYRPVGIQEEESDTDESFVIPINRDCNILKVMFPNIFSYDMKGAKIYDRHHQNFIYVETNRISSLQNAEVIWNREVLDRKNKKDPMEGKRTDSPPRSFNIPGSGKGILPQAQAQNQDENVESTMNPEGAKYYYSDNIDAYKLNEVMDSPDGGKINFSDGELIFMEKKLKIFKVLIWADENYVYGLKFSYLTPDGFNLIEGKQHAGIDIQHLSYKEVDLSNPEIFLSRIYFYRRDNLYIEKLVFLLSNGQKFSWGRQVPSREAKECLIELKQVSSYVYGSLIPIPQMQTPGQLVLSNLRVSEIR</sequence>
<protein>
    <submittedName>
        <fullName evidence="3">Uncharacterized protein</fullName>
    </submittedName>
</protein>
<dbReference type="KEGG" id="tet:TTHERM_00701130"/>
<dbReference type="InterPro" id="IPR036404">
    <property type="entry name" value="Jacalin-like_lectin_dom_sf"/>
</dbReference>
<gene>
    <name evidence="3" type="ORF">TTHERM_00701130</name>
</gene>
<feature type="region of interest" description="Disordered" evidence="2">
    <location>
        <begin position="602"/>
        <end position="644"/>
    </location>
</feature>
<proteinExistence type="predicted"/>
<dbReference type="GeneID" id="7837899"/>
<name>Q22LN6_TETTS</name>
<dbReference type="AlphaFoldDB" id="Q22LN6"/>
<organism evidence="3 4">
    <name type="scientific">Tetrahymena thermophila (strain SB210)</name>
    <dbReference type="NCBI Taxonomy" id="312017"/>
    <lineage>
        <taxon>Eukaryota</taxon>
        <taxon>Sar</taxon>
        <taxon>Alveolata</taxon>
        <taxon>Ciliophora</taxon>
        <taxon>Intramacronucleata</taxon>
        <taxon>Oligohymenophorea</taxon>
        <taxon>Hymenostomatida</taxon>
        <taxon>Tetrahymenina</taxon>
        <taxon>Tetrahymenidae</taxon>
        <taxon>Tetrahymena</taxon>
    </lineage>
</organism>